<dbReference type="EMBL" id="LAZR01059929">
    <property type="protein sequence ID" value="KKK66760.1"/>
    <property type="molecule type" value="Genomic_DNA"/>
</dbReference>
<comment type="caution">
    <text evidence="1">The sequence shown here is derived from an EMBL/GenBank/DDBJ whole genome shotgun (WGS) entry which is preliminary data.</text>
</comment>
<accession>A0A0F8XZL8</accession>
<reference evidence="1" key="1">
    <citation type="journal article" date="2015" name="Nature">
        <title>Complex archaea that bridge the gap between prokaryotes and eukaryotes.</title>
        <authorList>
            <person name="Spang A."/>
            <person name="Saw J.H."/>
            <person name="Jorgensen S.L."/>
            <person name="Zaremba-Niedzwiedzka K."/>
            <person name="Martijn J."/>
            <person name="Lind A.E."/>
            <person name="van Eijk R."/>
            <person name="Schleper C."/>
            <person name="Guy L."/>
            <person name="Ettema T.J."/>
        </authorList>
    </citation>
    <scope>NUCLEOTIDE SEQUENCE</scope>
</reference>
<proteinExistence type="predicted"/>
<organism evidence="1">
    <name type="scientific">marine sediment metagenome</name>
    <dbReference type="NCBI Taxonomy" id="412755"/>
    <lineage>
        <taxon>unclassified sequences</taxon>
        <taxon>metagenomes</taxon>
        <taxon>ecological metagenomes</taxon>
    </lineage>
</organism>
<feature type="non-terminal residue" evidence="1">
    <location>
        <position position="33"/>
    </location>
</feature>
<sequence length="33" mass="4093">MHVKFTYMWGNWETYYTHTRKGCLDDTDRSAYD</sequence>
<gene>
    <name evidence="1" type="ORF">LCGC14_2960880</name>
</gene>
<evidence type="ECO:0000313" key="1">
    <source>
        <dbReference type="EMBL" id="KKK66760.1"/>
    </source>
</evidence>
<protein>
    <submittedName>
        <fullName evidence="1">Uncharacterized protein</fullName>
    </submittedName>
</protein>
<name>A0A0F8XZL8_9ZZZZ</name>
<dbReference type="AlphaFoldDB" id="A0A0F8XZL8"/>